<feature type="chain" id="PRO_5032408171" evidence="4">
    <location>
        <begin position="28"/>
        <end position="423"/>
    </location>
</feature>
<dbReference type="InterPro" id="IPR029017">
    <property type="entry name" value="Enolase-like_N"/>
</dbReference>
<organism evidence="6 7">
    <name type="scientific">Marinigracilibium pacificum</name>
    <dbReference type="NCBI Taxonomy" id="2729599"/>
    <lineage>
        <taxon>Bacteria</taxon>
        <taxon>Pseudomonadati</taxon>
        <taxon>Bacteroidota</taxon>
        <taxon>Cytophagia</taxon>
        <taxon>Cytophagales</taxon>
        <taxon>Flammeovirgaceae</taxon>
        <taxon>Marinigracilibium</taxon>
    </lineage>
</organism>
<feature type="signal peptide" evidence="4">
    <location>
        <begin position="1"/>
        <end position="27"/>
    </location>
</feature>
<protein>
    <submittedName>
        <fullName evidence="6">Mandelate racemase/muconate lactonizing enzyme family protein</fullName>
    </submittedName>
</protein>
<keyword evidence="4" id="KW-0732">Signal</keyword>
<accession>A0A848IZY1</accession>
<keyword evidence="7" id="KW-1185">Reference proteome</keyword>
<dbReference type="InterPro" id="IPR029065">
    <property type="entry name" value="Enolase_C-like"/>
</dbReference>
<dbReference type="PANTHER" id="PTHR13794:SF58">
    <property type="entry name" value="MITOCHONDRIAL ENOLASE SUPERFAMILY MEMBER 1"/>
    <property type="match status" value="1"/>
</dbReference>
<dbReference type="GO" id="GO:0016854">
    <property type="term" value="F:racemase and epimerase activity"/>
    <property type="evidence" value="ECO:0007669"/>
    <property type="project" value="UniProtKB-ARBA"/>
</dbReference>
<keyword evidence="2" id="KW-0479">Metal-binding</keyword>
<feature type="domain" description="Mandelate racemase/muconate lactonizing enzyme C-terminal" evidence="5">
    <location>
        <begin position="191"/>
        <end position="295"/>
    </location>
</feature>
<name>A0A848IZY1_9BACT</name>
<dbReference type="InterPro" id="IPR046945">
    <property type="entry name" value="RHMD-like"/>
</dbReference>
<dbReference type="GO" id="GO:0000287">
    <property type="term" value="F:magnesium ion binding"/>
    <property type="evidence" value="ECO:0007669"/>
    <property type="project" value="TreeGrafter"/>
</dbReference>
<evidence type="ECO:0000256" key="3">
    <source>
        <dbReference type="ARBA" id="ARBA00022842"/>
    </source>
</evidence>
<keyword evidence="3" id="KW-0460">Magnesium</keyword>
<dbReference type="GO" id="GO:0016052">
    <property type="term" value="P:carbohydrate catabolic process"/>
    <property type="evidence" value="ECO:0007669"/>
    <property type="project" value="TreeGrafter"/>
</dbReference>
<dbReference type="Pfam" id="PF13378">
    <property type="entry name" value="MR_MLE_C"/>
    <property type="match status" value="1"/>
</dbReference>
<dbReference type="InterPro" id="IPR006311">
    <property type="entry name" value="TAT_signal"/>
</dbReference>
<evidence type="ECO:0000259" key="5">
    <source>
        <dbReference type="SMART" id="SM00922"/>
    </source>
</evidence>
<dbReference type="AlphaFoldDB" id="A0A848IZY1"/>
<evidence type="ECO:0000313" key="6">
    <source>
        <dbReference type="EMBL" id="NMM47559.1"/>
    </source>
</evidence>
<dbReference type="SMART" id="SM00922">
    <property type="entry name" value="MR_MLE"/>
    <property type="match status" value="1"/>
</dbReference>
<dbReference type="InterPro" id="IPR013341">
    <property type="entry name" value="Mandelate_racemase_N_dom"/>
</dbReference>
<dbReference type="SFLD" id="SFLDG00179">
    <property type="entry name" value="mandelate_racemase"/>
    <property type="match status" value="1"/>
</dbReference>
<sequence>MKSTRRNFFKKAALTGLAGSVSLSTFGAVGNKWANSSNVNEKYKKLDEILTQPVLKKDLFKSPLIIKNVELSEYQGNYICQVTTEDGHKGISVSNNLRMHYLYPIFVKQVAPYFIGKDARELDALIEGVYTFKSNYKMQSYALWVPVATLEFAILDLLGKIAGLPMGQLVGDVYNKEVGVYQANNYRGKSAEESIELLAEKLAETKSKALKFKIGGRMNNPDTPPGRSEKLIPLVRKRFGDDIAVYVDANSSYNVEEAIKIGRLIEENNFNFFEEPIPFDWYEEIKVVKDALKVPIAGGEQEGSMHNFRWLLANDALDIVQQDIFYFGGMIRAMKVAKMAHALGKTCVPHISGSGLGYLYMLHFVSVIPNAGPHHEFKGFNEEIPFECDSCDMKIVDGKIKVPTGPGSSIEIDPDFINKHVKI</sequence>
<evidence type="ECO:0000256" key="4">
    <source>
        <dbReference type="SAM" id="SignalP"/>
    </source>
</evidence>
<dbReference type="RefSeq" id="WP_169678181.1">
    <property type="nucleotide sequence ID" value="NZ_JABBNU010000002.1"/>
</dbReference>
<dbReference type="SFLD" id="SFLDS00001">
    <property type="entry name" value="Enolase"/>
    <property type="match status" value="1"/>
</dbReference>
<dbReference type="Gene3D" id="3.30.390.10">
    <property type="entry name" value="Enolase-like, N-terminal domain"/>
    <property type="match status" value="1"/>
</dbReference>
<dbReference type="Pfam" id="PF02746">
    <property type="entry name" value="MR_MLE_N"/>
    <property type="match status" value="1"/>
</dbReference>
<dbReference type="PANTHER" id="PTHR13794">
    <property type="entry name" value="ENOLASE SUPERFAMILY, MANDELATE RACEMASE"/>
    <property type="match status" value="1"/>
</dbReference>
<evidence type="ECO:0000313" key="7">
    <source>
        <dbReference type="Proteomes" id="UP000559010"/>
    </source>
</evidence>
<comment type="cofactor">
    <cofactor evidence="1">
        <name>Mg(2+)</name>
        <dbReference type="ChEBI" id="CHEBI:18420"/>
    </cofactor>
</comment>
<dbReference type="Proteomes" id="UP000559010">
    <property type="component" value="Unassembled WGS sequence"/>
</dbReference>
<dbReference type="CDD" id="cd03316">
    <property type="entry name" value="MR_like"/>
    <property type="match status" value="1"/>
</dbReference>
<reference evidence="6 7" key="1">
    <citation type="submission" date="2020-04" db="EMBL/GenBank/DDBJ databases">
        <title>Flammeovirgaceae bacterium KN852 isolated from deep sea.</title>
        <authorList>
            <person name="Zhang D.-C."/>
        </authorList>
    </citation>
    <scope>NUCLEOTIDE SEQUENCE [LARGE SCALE GENOMIC DNA]</scope>
    <source>
        <strain evidence="6 7">KN852</strain>
    </source>
</reference>
<evidence type="ECO:0000256" key="1">
    <source>
        <dbReference type="ARBA" id="ARBA00001946"/>
    </source>
</evidence>
<proteinExistence type="predicted"/>
<dbReference type="SUPFAM" id="SSF51604">
    <property type="entry name" value="Enolase C-terminal domain-like"/>
    <property type="match status" value="1"/>
</dbReference>
<comment type="caution">
    <text evidence="6">The sequence shown here is derived from an EMBL/GenBank/DDBJ whole genome shotgun (WGS) entry which is preliminary data.</text>
</comment>
<dbReference type="PROSITE" id="PS51318">
    <property type="entry name" value="TAT"/>
    <property type="match status" value="1"/>
</dbReference>
<dbReference type="SUPFAM" id="SSF54826">
    <property type="entry name" value="Enolase N-terminal domain-like"/>
    <property type="match status" value="1"/>
</dbReference>
<dbReference type="GO" id="GO:0016836">
    <property type="term" value="F:hydro-lyase activity"/>
    <property type="evidence" value="ECO:0007669"/>
    <property type="project" value="TreeGrafter"/>
</dbReference>
<dbReference type="EMBL" id="JABBNU010000002">
    <property type="protein sequence ID" value="NMM47559.1"/>
    <property type="molecule type" value="Genomic_DNA"/>
</dbReference>
<dbReference type="InterPro" id="IPR013342">
    <property type="entry name" value="Mandelate_racemase_C"/>
</dbReference>
<dbReference type="InterPro" id="IPR036849">
    <property type="entry name" value="Enolase-like_C_sf"/>
</dbReference>
<dbReference type="Gene3D" id="3.20.20.120">
    <property type="entry name" value="Enolase-like C-terminal domain"/>
    <property type="match status" value="1"/>
</dbReference>
<gene>
    <name evidence="6" type="ORF">HH304_04045</name>
</gene>
<evidence type="ECO:0000256" key="2">
    <source>
        <dbReference type="ARBA" id="ARBA00022723"/>
    </source>
</evidence>